<dbReference type="Pfam" id="PF10686">
    <property type="entry name" value="YAcAr"/>
    <property type="match status" value="1"/>
</dbReference>
<dbReference type="RefSeq" id="WP_062699334.1">
    <property type="nucleotide sequence ID" value="NZ_LJOD01000006.1"/>
</dbReference>
<evidence type="ECO:0000313" key="2">
    <source>
        <dbReference type="EMBL" id="KPE51242.1"/>
    </source>
</evidence>
<feature type="domain" description="YspA cpYpsA-related SLOG" evidence="1">
    <location>
        <begin position="3"/>
        <end position="66"/>
    </location>
</feature>
<name>A0A0N0IWD3_CHRID</name>
<dbReference type="SUPFAM" id="SSF102405">
    <property type="entry name" value="MCP/YpsA-like"/>
    <property type="match status" value="1"/>
</dbReference>
<dbReference type="Gene3D" id="3.40.50.450">
    <property type="match status" value="1"/>
</dbReference>
<dbReference type="AlphaFoldDB" id="A0A0N0IWD3"/>
<proteinExistence type="predicted"/>
<comment type="caution">
    <text evidence="2">The sequence shown here is derived from an EMBL/GenBank/DDBJ whole genome shotgun (WGS) entry which is preliminary data.</text>
</comment>
<protein>
    <recommendedName>
        <fullName evidence="1">YspA cpYpsA-related SLOG domain-containing protein</fullName>
    </recommendedName>
</protein>
<dbReference type="OrthoDB" id="9785707at2"/>
<reference evidence="3" key="2">
    <citation type="submission" date="2015-09" db="EMBL/GenBank/DDBJ databases">
        <title>Draft genome sequence of a multidrug-resistant Chryseobacterium indologenes isolate from Malaysia.</title>
        <authorList>
            <person name="Yu C.Y."/>
            <person name="Ang G.Y."/>
            <person name="Chan K.-G."/>
        </authorList>
    </citation>
    <scope>NUCLEOTIDE SEQUENCE [LARGE SCALE GENOMIC DNA]</scope>
    <source>
        <strain evidence="3">CI_885</strain>
    </source>
</reference>
<evidence type="ECO:0000313" key="3">
    <source>
        <dbReference type="Proteomes" id="UP000037953"/>
    </source>
</evidence>
<gene>
    <name evidence="2" type="ORF">AOB46_11290</name>
</gene>
<sequence length="115" mass="13033">MFKVIIAGTRTFEDYSFLKERCDYYLQNYQEIEIISGGARGADLLGERYAVENGYNISRFPANWDLGPKAGPIRNREMAEYADALIAFWDSKSKGTLSMINIAKELGLKVKIVLI</sequence>
<organism evidence="2 3">
    <name type="scientific">Chryseobacterium indologenes</name>
    <name type="common">Flavobacterium indologenes</name>
    <dbReference type="NCBI Taxonomy" id="253"/>
    <lineage>
        <taxon>Bacteria</taxon>
        <taxon>Pseudomonadati</taxon>
        <taxon>Bacteroidota</taxon>
        <taxon>Flavobacteriia</taxon>
        <taxon>Flavobacteriales</taxon>
        <taxon>Weeksellaceae</taxon>
        <taxon>Chryseobacterium group</taxon>
        <taxon>Chryseobacterium</taxon>
    </lineage>
</organism>
<dbReference type="Proteomes" id="UP000037953">
    <property type="component" value="Unassembled WGS sequence"/>
</dbReference>
<dbReference type="PATRIC" id="fig|253.9.peg.4086"/>
<dbReference type="InterPro" id="IPR019627">
    <property type="entry name" value="YAcAr"/>
</dbReference>
<reference evidence="2 3" key="1">
    <citation type="journal article" date="2015" name="Genom Data">
        <title>Draft genome sequence of a multidrug-resistant Chryseobacterium indologenes isolate from Malaysia.</title>
        <authorList>
            <person name="Yu C.Y."/>
            <person name="Ang G.Y."/>
            <person name="Cheng H.J."/>
            <person name="Cheong Y.M."/>
            <person name="Yin W.F."/>
            <person name="Chan K.G."/>
        </authorList>
    </citation>
    <scope>NUCLEOTIDE SEQUENCE [LARGE SCALE GENOMIC DNA]</scope>
    <source>
        <strain evidence="2 3">CI_885</strain>
    </source>
</reference>
<dbReference type="EMBL" id="LJOD01000006">
    <property type="protein sequence ID" value="KPE51242.1"/>
    <property type="molecule type" value="Genomic_DNA"/>
</dbReference>
<evidence type="ECO:0000259" key="1">
    <source>
        <dbReference type="Pfam" id="PF10686"/>
    </source>
</evidence>
<accession>A0A0N0IWD3</accession>